<name>A0A090MW93_AFIFE</name>
<evidence type="ECO:0000313" key="2">
    <source>
        <dbReference type="Proteomes" id="UP000035762"/>
    </source>
</evidence>
<protein>
    <submittedName>
        <fullName evidence="1">Uncharacterized protein</fullName>
    </submittedName>
</protein>
<dbReference type="AlphaFoldDB" id="A0A090MW93"/>
<sequence>MHDGLAGQRAVGLRDRRVDHGEDVGHPLVRRRQGDGLSGIRLAVLTIDAHRLAVSAIRVGRCIVAHAPSPAPQRVESAGGQRPVGFFAGDAPSRAQHGVGAGELVGRGADVHAGIVENEILQMDEFALQPQSGAGVGEVRSADPPVADWALGQPLVEARERIFSRCKWAGNLAPGQRIWDLVAGMQDLDNLNGNRSNGSYHGVRFRHSDAFSRVVLTIDNYPLSIVLDLTS</sequence>
<keyword evidence="2" id="KW-1185">Reference proteome</keyword>
<dbReference type="EMBL" id="CCAZ020000003">
    <property type="protein sequence ID" value="CEG10444.1"/>
    <property type="molecule type" value="Genomic_DNA"/>
</dbReference>
<comment type="caution">
    <text evidence="1">The sequence shown here is derived from an EMBL/GenBank/DDBJ whole genome shotgun (WGS) entry which is preliminary data.</text>
</comment>
<gene>
    <name evidence="1" type="ORF">BN961_03884</name>
</gene>
<evidence type="ECO:0000313" key="1">
    <source>
        <dbReference type="EMBL" id="CEG10444.1"/>
    </source>
</evidence>
<dbReference type="Proteomes" id="UP000035762">
    <property type="component" value="Unassembled WGS sequence"/>
</dbReference>
<proteinExistence type="predicted"/>
<reference evidence="1 2" key="1">
    <citation type="journal article" date="2014" name="Genome Announc.">
        <title>Genome Sequence of Afipia felis Strain 76713, Isolated in Hospital Water Using an Amoeba Co-Culture Procedure.</title>
        <authorList>
            <person name="Benamar S."/>
            <person name="La Scola B."/>
            <person name="Croce O."/>
        </authorList>
    </citation>
    <scope>NUCLEOTIDE SEQUENCE [LARGE SCALE GENOMIC DNA]</scope>
    <source>
        <strain evidence="1 2">76713</strain>
    </source>
</reference>
<organism evidence="1 2">
    <name type="scientific">Afipia felis</name>
    <name type="common">Cat scratch disease bacillus</name>
    <dbReference type="NCBI Taxonomy" id="1035"/>
    <lineage>
        <taxon>Bacteria</taxon>
        <taxon>Pseudomonadati</taxon>
        <taxon>Pseudomonadota</taxon>
        <taxon>Alphaproteobacteria</taxon>
        <taxon>Hyphomicrobiales</taxon>
        <taxon>Nitrobacteraceae</taxon>
        <taxon>Afipia</taxon>
    </lineage>
</organism>
<accession>A0A090MW93</accession>